<keyword evidence="2" id="KW-1185">Reference proteome</keyword>
<dbReference type="RefSeq" id="WP_191764744.1">
    <property type="nucleotide sequence ID" value="NZ_JACSPM010000001.1"/>
</dbReference>
<name>A0ABR8X0W1_9MICO</name>
<dbReference type="Proteomes" id="UP000602532">
    <property type="component" value="Unassembled WGS sequence"/>
</dbReference>
<sequence>MTPQVVCILLRGRLGPALVAALDGFDVRTTDDGCTRVVGRVPDQAKLIGLLDMFDELHIEVVSVNPVPDAVDDSPAQGDVAPGPPS</sequence>
<evidence type="ECO:0000313" key="2">
    <source>
        <dbReference type="Proteomes" id="UP000602532"/>
    </source>
</evidence>
<dbReference type="EMBL" id="JACSPM010000001">
    <property type="protein sequence ID" value="MBD8022908.1"/>
    <property type="molecule type" value="Genomic_DNA"/>
</dbReference>
<protein>
    <submittedName>
        <fullName evidence="1">Uncharacterized protein</fullName>
    </submittedName>
</protein>
<gene>
    <name evidence="1" type="ORF">H9622_04790</name>
</gene>
<reference evidence="1 2" key="1">
    <citation type="submission" date="2020-08" db="EMBL/GenBank/DDBJ databases">
        <title>A Genomic Blueprint of the Chicken Gut Microbiome.</title>
        <authorList>
            <person name="Gilroy R."/>
            <person name="Ravi A."/>
            <person name="Getino M."/>
            <person name="Pursley I."/>
            <person name="Horton D.L."/>
            <person name="Alikhan N.-F."/>
            <person name="Baker D."/>
            <person name="Gharbi K."/>
            <person name="Hall N."/>
            <person name="Watson M."/>
            <person name="Adriaenssens E.M."/>
            <person name="Foster-Nyarko E."/>
            <person name="Jarju S."/>
            <person name="Secka A."/>
            <person name="Antonio M."/>
            <person name="Oren A."/>
            <person name="Chaudhuri R."/>
            <person name="La Ragione R.M."/>
            <person name="Hildebrand F."/>
            <person name="Pallen M.J."/>
        </authorList>
    </citation>
    <scope>NUCLEOTIDE SEQUENCE [LARGE SCALE GENOMIC DNA]</scope>
    <source>
        <strain evidence="1 2">Sa1CUA4</strain>
    </source>
</reference>
<comment type="caution">
    <text evidence="1">The sequence shown here is derived from an EMBL/GenBank/DDBJ whole genome shotgun (WGS) entry which is preliminary data.</text>
</comment>
<proteinExistence type="predicted"/>
<accession>A0ABR8X0W1</accession>
<evidence type="ECO:0000313" key="1">
    <source>
        <dbReference type="EMBL" id="MBD8022908.1"/>
    </source>
</evidence>
<organism evidence="1 2">
    <name type="scientific">Microbacterium gallinarum</name>
    <dbReference type="NCBI Taxonomy" id="2762209"/>
    <lineage>
        <taxon>Bacteria</taxon>
        <taxon>Bacillati</taxon>
        <taxon>Actinomycetota</taxon>
        <taxon>Actinomycetes</taxon>
        <taxon>Micrococcales</taxon>
        <taxon>Microbacteriaceae</taxon>
        <taxon>Microbacterium</taxon>
    </lineage>
</organism>